<evidence type="ECO:0000259" key="7">
    <source>
        <dbReference type="Pfam" id="PF08241"/>
    </source>
</evidence>
<dbReference type="SUPFAM" id="SSF53335">
    <property type="entry name" value="S-adenosyl-L-methionine-dependent methyltransferases"/>
    <property type="match status" value="1"/>
</dbReference>
<proteinExistence type="predicted"/>
<dbReference type="Proteomes" id="UP000245921">
    <property type="component" value="Unassembled WGS sequence"/>
</dbReference>
<feature type="domain" description="Pyridoxamine kinase/Phosphomethylpyrimidine kinase" evidence="8">
    <location>
        <begin position="14"/>
        <end position="259"/>
    </location>
</feature>
<dbReference type="Pfam" id="PF08241">
    <property type="entry name" value="Methyltransf_11"/>
    <property type="match status" value="1"/>
</dbReference>
<evidence type="ECO:0000256" key="6">
    <source>
        <dbReference type="ARBA" id="ARBA00022840"/>
    </source>
</evidence>
<dbReference type="GO" id="GO:0005524">
    <property type="term" value="F:ATP binding"/>
    <property type="evidence" value="ECO:0007669"/>
    <property type="project" value="UniProtKB-KW"/>
</dbReference>
<dbReference type="GO" id="GO:0008972">
    <property type="term" value="F:phosphomethylpyrimidine kinase activity"/>
    <property type="evidence" value="ECO:0007669"/>
    <property type="project" value="InterPro"/>
</dbReference>
<dbReference type="AlphaFoldDB" id="A0AA45C4C9"/>
<dbReference type="NCBIfam" id="TIGR00097">
    <property type="entry name" value="HMP-P_kinase"/>
    <property type="match status" value="1"/>
</dbReference>
<keyword evidence="3" id="KW-0808">Transferase</keyword>
<evidence type="ECO:0000256" key="3">
    <source>
        <dbReference type="ARBA" id="ARBA00022679"/>
    </source>
</evidence>
<dbReference type="RefSeq" id="WP_109606733.1">
    <property type="nucleotide sequence ID" value="NZ_QGGI01000041.1"/>
</dbReference>
<protein>
    <recommendedName>
        <fullName evidence="2">hydroxymethylpyrimidine kinase</fullName>
        <ecNumber evidence="2">2.7.1.49</ecNumber>
    </recommendedName>
</protein>
<dbReference type="GO" id="GO:0008757">
    <property type="term" value="F:S-adenosylmethionine-dependent methyltransferase activity"/>
    <property type="evidence" value="ECO:0007669"/>
    <property type="project" value="InterPro"/>
</dbReference>
<sequence length="488" mass="54825">MNYKAKALTIAGTDCSGGAGVQADLKTFHTFEVYGMSVITAITAENTQQVKSIQDIDPQIISDQIDMVFEDIRPDALKIGMVSTEKTIKTIAKKLKEYKFDKIILDPVMVAKGGEFLLKKNNEKFLIEELIPISYLITPNIPEAEIISEMAIKNIEDMKNACIKIYEKGAKNVLLKGGHFKGEIATDILYDGFNFYEYSEKRINSKNTHGTGCTISAAITSLIAQNYTLKDALTIAKDFITKAIKYAPKNIGHGHGPLNHNIKPAKIQHFKYHANDYDKWFKSNKILFENELKAQKKALKNPEKTLAVGIGDGLFAKELGIKEGIEPSEDMAKLAKSKGLDVKIGCAEELPYDDESWENVYLGTIMASVNDKRKSIQEAVRVCKKNGEIIVSILPKESSFPLLYDLSYLKGEFDKKISPEYPYPLEFLKDVKWATVEEVSDLMKEYGIKNIEYIQTLTMHPKYSNIIEEEPKSGYTHGDYVIIKGVKK</sequence>
<dbReference type="InterPro" id="IPR013749">
    <property type="entry name" value="PM/HMP-P_kinase-1"/>
</dbReference>
<organism evidence="9 10">
    <name type="scientific">Oceanotoga teriensis</name>
    <dbReference type="NCBI Taxonomy" id="515440"/>
    <lineage>
        <taxon>Bacteria</taxon>
        <taxon>Thermotogati</taxon>
        <taxon>Thermotogota</taxon>
        <taxon>Thermotogae</taxon>
        <taxon>Petrotogales</taxon>
        <taxon>Petrotogaceae</taxon>
        <taxon>Oceanotoga</taxon>
    </lineage>
</organism>
<dbReference type="GO" id="GO:0008902">
    <property type="term" value="F:hydroxymethylpyrimidine kinase activity"/>
    <property type="evidence" value="ECO:0007669"/>
    <property type="project" value="UniProtKB-EC"/>
</dbReference>
<keyword evidence="10" id="KW-1185">Reference proteome</keyword>
<comment type="caution">
    <text evidence="9">The sequence shown here is derived from an EMBL/GenBank/DDBJ whole genome shotgun (WGS) entry which is preliminary data.</text>
</comment>
<keyword evidence="6" id="KW-0067">ATP-binding</keyword>
<dbReference type="PANTHER" id="PTHR20858:SF17">
    <property type="entry name" value="HYDROXYMETHYLPYRIMIDINE_PHOSPHOMETHYLPYRIMIDINE KINASE THI20-RELATED"/>
    <property type="match status" value="1"/>
</dbReference>
<dbReference type="InterPro" id="IPR004399">
    <property type="entry name" value="HMP/HMP-P_kinase_dom"/>
</dbReference>
<dbReference type="PANTHER" id="PTHR20858">
    <property type="entry name" value="PHOSPHOMETHYLPYRIMIDINE KINASE"/>
    <property type="match status" value="1"/>
</dbReference>
<dbReference type="InterPro" id="IPR029063">
    <property type="entry name" value="SAM-dependent_MTases_sf"/>
</dbReference>
<dbReference type="EC" id="2.7.1.49" evidence="2"/>
<dbReference type="FunFam" id="3.40.1190.20:FF:000003">
    <property type="entry name" value="Phosphomethylpyrimidine kinase ThiD"/>
    <property type="match status" value="1"/>
</dbReference>
<reference evidence="9 10" key="1">
    <citation type="submission" date="2018-05" db="EMBL/GenBank/DDBJ databases">
        <title>Genomic Encyclopedia of Type Strains, Phase IV (KMG-IV): sequencing the most valuable type-strain genomes for metagenomic binning, comparative biology and taxonomic classification.</title>
        <authorList>
            <person name="Goeker M."/>
        </authorList>
    </citation>
    <scope>NUCLEOTIDE SEQUENCE [LARGE SCALE GENOMIC DNA]</scope>
    <source>
        <strain evidence="9 10">DSM 24906</strain>
    </source>
</reference>
<dbReference type="EMBL" id="QGGI01000041">
    <property type="protein sequence ID" value="PWJ84364.1"/>
    <property type="molecule type" value="Genomic_DNA"/>
</dbReference>
<dbReference type="CDD" id="cd01169">
    <property type="entry name" value="HMPP_kinase"/>
    <property type="match status" value="1"/>
</dbReference>
<dbReference type="InterPro" id="IPR013216">
    <property type="entry name" value="Methyltransf_11"/>
</dbReference>
<dbReference type="Pfam" id="PF08543">
    <property type="entry name" value="Phos_pyr_kin"/>
    <property type="match status" value="1"/>
</dbReference>
<dbReference type="InterPro" id="IPR029056">
    <property type="entry name" value="Ribokinase-like"/>
</dbReference>
<evidence type="ECO:0000256" key="1">
    <source>
        <dbReference type="ARBA" id="ARBA00004948"/>
    </source>
</evidence>
<comment type="pathway">
    <text evidence="1">Cofactor biosynthesis; thiamine diphosphate biosynthesis.</text>
</comment>
<evidence type="ECO:0000313" key="9">
    <source>
        <dbReference type="EMBL" id="PWJ84364.1"/>
    </source>
</evidence>
<keyword evidence="4" id="KW-0547">Nucleotide-binding</keyword>
<keyword evidence="5 9" id="KW-0418">Kinase</keyword>
<dbReference type="GO" id="GO:0005829">
    <property type="term" value="C:cytosol"/>
    <property type="evidence" value="ECO:0007669"/>
    <property type="project" value="TreeGrafter"/>
</dbReference>
<dbReference type="SUPFAM" id="SSF53613">
    <property type="entry name" value="Ribokinase-like"/>
    <property type="match status" value="1"/>
</dbReference>
<evidence type="ECO:0000256" key="5">
    <source>
        <dbReference type="ARBA" id="ARBA00022777"/>
    </source>
</evidence>
<accession>A0AA45C4C9</accession>
<dbReference type="Gene3D" id="3.40.50.150">
    <property type="entry name" value="Vaccinia Virus protein VP39"/>
    <property type="match status" value="1"/>
</dbReference>
<dbReference type="Gene3D" id="3.40.1190.20">
    <property type="match status" value="1"/>
</dbReference>
<evidence type="ECO:0000313" key="10">
    <source>
        <dbReference type="Proteomes" id="UP000245921"/>
    </source>
</evidence>
<dbReference type="GO" id="GO:0009228">
    <property type="term" value="P:thiamine biosynthetic process"/>
    <property type="evidence" value="ECO:0007669"/>
    <property type="project" value="InterPro"/>
</dbReference>
<gene>
    <name evidence="9" type="ORF">C7380_1412</name>
</gene>
<evidence type="ECO:0000256" key="4">
    <source>
        <dbReference type="ARBA" id="ARBA00022741"/>
    </source>
</evidence>
<evidence type="ECO:0000256" key="2">
    <source>
        <dbReference type="ARBA" id="ARBA00012135"/>
    </source>
</evidence>
<name>A0AA45C4C9_9BACT</name>
<feature type="domain" description="Methyltransferase type 11" evidence="7">
    <location>
        <begin position="306"/>
        <end position="391"/>
    </location>
</feature>
<evidence type="ECO:0000259" key="8">
    <source>
        <dbReference type="Pfam" id="PF08543"/>
    </source>
</evidence>